<dbReference type="GeneID" id="85486005"/>
<gene>
    <name evidence="1" type="ORF">SAMN05444374_10778</name>
</gene>
<dbReference type="Pfam" id="PF10698">
    <property type="entry name" value="DUF2505"/>
    <property type="match status" value="1"/>
</dbReference>
<name>A0A1I0TJS3_9NOCA</name>
<dbReference type="InterPro" id="IPR019639">
    <property type="entry name" value="DUF2505"/>
</dbReference>
<evidence type="ECO:0000313" key="1">
    <source>
        <dbReference type="EMBL" id="SFA52028.1"/>
    </source>
</evidence>
<organism evidence="1 2">
    <name type="scientific">Rhodococcoides kroppenstedtii</name>
    <dbReference type="NCBI Taxonomy" id="293050"/>
    <lineage>
        <taxon>Bacteria</taxon>
        <taxon>Bacillati</taxon>
        <taxon>Actinomycetota</taxon>
        <taxon>Actinomycetes</taxon>
        <taxon>Mycobacteriales</taxon>
        <taxon>Nocardiaceae</taxon>
        <taxon>Rhodococcoides</taxon>
    </lineage>
</organism>
<dbReference type="Proteomes" id="UP000182054">
    <property type="component" value="Unassembled WGS sequence"/>
</dbReference>
<protein>
    <recommendedName>
        <fullName evidence="3">DUF2505 domain-containing protein</fullName>
    </recommendedName>
</protein>
<dbReference type="RefSeq" id="WP_068360693.1">
    <property type="nucleotide sequence ID" value="NZ_FOJN01000007.1"/>
</dbReference>
<reference evidence="1 2" key="1">
    <citation type="submission" date="2016-10" db="EMBL/GenBank/DDBJ databases">
        <authorList>
            <person name="de Groot N.N."/>
        </authorList>
    </citation>
    <scope>NUCLEOTIDE SEQUENCE [LARGE SCALE GENOMIC DNA]</scope>
    <source>
        <strain evidence="1 2">DSM 44908</strain>
    </source>
</reference>
<proteinExistence type="predicted"/>
<evidence type="ECO:0008006" key="3">
    <source>
        <dbReference type="Google" id="ProtNLM"/>
    </source>
</evidence>
<sequence>MTLSIEQHTEYPCSAELLHATLTNERYWSDRVRDIGSGSKVVRHEVTPELTTSEVDQTLDPDVMPKGVRRLVGSTMSARCTERWRPLRADGSAVGDYRLVTAGVPVVMAGDLALEPRGESTCALIFRGTVEATMPVVGAVLEKMMAGDVDRGFTAEREFTMRWLVAQGTLPASAQSRHG</sequence>
<dbReference type="AlphaFoldDB" id="A0A1I0TJS3"/>
<evidence type="ECO:0000313" key="2">
    <source>
        <dbReference type="Proteomes" id="UP000182054"/>
    </source>
</evidence>
<dbReference type="EMBL" id="FOJN01000007">
    <property type="protein sequence ID" value="SFA52028.1"/>
    <property type="molecule type" value="Genomic_DNA"/>
</dbReference>
<accession>A0A1I0TJS3</accession>